<dbReference type="Gramene" id="OB03G37940.1">
    <property type="protein sequence ID" value="OB03G37940.1"/>
    <property type="gene ID" value="OB03G37940"/>
</dbReference>
<dbReference type="AlphaFoldDB" id="J3LRW8"/>
<organism evidence="1">
    <name type="scientific">Oryza brachyantha</name>
    <name type="common">malo sina</name>
    <dbReference type="NCBI Taxonomy" id="4533"/>
    <lineage>
        <taxon>Eukaryota</taxon>
        <taxon>Viridiplantae</taxon>
        <taxon>Streptophyta</taxon>
        <taxon>Embryophyta</taxon>
        <taxon>Tracheophyta</taxon>
        <taxon>Spermatophyta</taxon>
        <taxon>Magnoliopsida</taxon>
        <taxon>Liliopsida</taxon>
        <taxon>Poales</taxon>
        <taxon>Poaceae</taxon>
        <taxon>BOP clade</taxon>
        <taxon>Oryzoideae</taxon>
        <taxon>Oryzeae</taxon>
        <taxon>Oryzinae</taxon>
        <taxon>Oryza</taxon>
    </lineage>
</organism>
<reference evidence="1" key="1">
    <citation type="journal article" date="2013" name="Nat. Commun.">
        <title>Whole-genome sequencing of Oryza brachyantha reveals mechanisms underlying Oryza genome evolution.</title>
        <authorList>
            <person name="Chen J."/>
            <person name="Huang Q."/>
            <person name="Gao D."/>
            <person name="Wang J."/>
            <person name="Lang Y."/>
            <person name="Liu T."/>
            <person name="Li B."/>
            <person name="Bai Z."/>
            <person name="Luis Goicoechea J."/>
            <person name="Liang C."/>
            <person name="Chen C."/>
            <person name="Zhang W."/>
            <person name="Sun S."/>
            <person name="Liao Y."/>
            <person name="Zhang X."/>
            <person name="Yang L."/>
            <person name="Song C."/>
            <person name="Wang M."/>
            <person name="Shi J."/>
            <person name="Liu G."/>
            <person name="Liu J."/>
            <person name="Zhou H."/>
            <person name="Zhou W."/>
            <person name="Yu Q."/>
            <person name="An N."/>
            <person name="Chen Y."/>
            <person name="Cai Q."/>
            <person name="Wang B."/>
            <person name="Liu B."/>
            <person name="Min J."/>
            <person name="Huang Y."/>
            <person name="Wu H."/>
            <person name="Li Z."/>
            <person name="Zhang Y."/>
            <person name="Yin Y."/>
            <person name="Song W."/>
            <person name="Jiang J."/>
            <person name="Jackson S.A."/>
            <person name="Wing R.A."/>
            <person name="Wang J."/>
            <person name="Chen M."/>
        </authorList>
    </citation>
    <scope>NUCLEOTIDE SEQUENCE [LARGE SCALE GENOMIC DNA]</scope>
    <source>
        <strain evidence="1">cv. IRGC 101232</strain>
    </source>
</reference>
<keyword evidence="2" id="KW-1185">Reference proteome</keyword>
<reference evidence="1" key="2">
    <citation type="submission" date="2013-04" db="UniProtKB">
        <authorList>
            <consortium name="EnsemblPlants"/>
        </authorList>
    </citation>
    <scope>IDENTIFICATION</scope>
</reference>
<sequence>MEEILRHDAATNRSVSPEFLAFCSTRRDCRSLPLAKLLNSTDLDGSVGYFLWQKVISLFTDCRYFLVVSSFMMCATLLV</sequence>
<accession>J3LRW8</accession>
<name>J3LRW8_ORYBR</name>
<proteinExistence type="predicted"/>
<dbReference type="HOGENOM" id="CLU_2609864_0_0_1"/>
<evidence type="ECO:0000313" key="1">
    <source>
        <dbReference type="EnsemblPlants" id="OB03G37940.1"/>
    </source>
</evidence>
<protein>
    <submittedName>
        <fullName evidence="1">Uncharacterized protein</fullName>
    </submittedName>
</protein>
<evidence type="ECO:0000313" key="2">
    <source>
        <dbReference type="Proteomes" id="UP000006038"/>
    </source>
</evidence>
<dbReference type="EnsemblPlants" id="OB03G37940.1">
    <property type="protein sequence ID" value="OB03G37940.1"/>
    <property type="gene ID" value="OB03G37940"/>
</dbReference>
<dbReference type="Proteomes" id="UP000006038">
    <property type="component" value="Chromosome 3"/>
</dbReference>